<gene>
    <name evidence="1" type="ORF">I5I61_18375</name>
</gene>
<organism evidence="1 2">
    <name type="scientific">Pseudomonas nitroreducens</name>
    <dbReference type="NCBI Taxonomy" id="46680"/>
    <lineage>
        <taxon>Bacteria</taxon>
        <taxon>Pseudomonadati</taxon>
        <taxon>Pseudomonadota</taxon>
        <taxon>Gammaproteobacteria</taxon>
        <taxon>Pseudomonadales</taxon>
        <taxon>Pseudomonadaceae</taxon>
        <taxon>Pseudomonas</taxon>
    </lineage>
</organism>
<reference evidence="1 2" key="1">
    <citation type="submission" date="2020-11" db="EMBL/GenBank/DDBJ databases">
        <title>Enhanced detection system for hospital associated transmission using whole genome sequencing surveillance.</title>
        <authorList>
            <person name="Harrison L.H."/>
            <person name="Van Tyne D."/>
            <person name="Marsh J.W."/>
            <person name="Griffith M.P."/>
            <person name="Snyder D.J."/>
            <person name="Cooper V.S."/>
            <person name="Mustapha M."/>
        </authorList>
    </citation>
    <scope>NUCLEOTIDE SEQUENCE [LARGE SCALE GENOMIC DNA]</scope>
    <source>
        <strain evidence="1 2">PSA00705</strain>
    </source>
</reference>
<accession>A0ABS0KMU6</accession>
<protein>
    <recommendedName>
        <fullName evidence="3">Glycosyltransferase family 2 protein</fullName>
    </recommendedName>
</protein>
<comment type="caution">
    <text evidence="1">The sequence shown here is derived from an EMBL/GenBank/DDBJ whole genome shotgun (WGS) entry which is preliminary data.</text>
</comment>
<dbReference type="EMBL" id="JADTFC010000048">
    <property type="protein sequence ID" value="MBG6289423.1"/>
    <property type="molecule type" value="Genomic_DNA"/>
</dbReference>
<evidence type="ECO:0000313" key="2">
    <source>
        <dbReference type="Proteomes" id="UP000608450"/>
    </source>
</evidence>
<name>A0ABS0KMU6_PSENT</name>
<dbReference type="RefSeq" id="WP_196913022.1">
    <property type="nucleotide sequence ID" value="NZ_JADTFC010000048.1"/>
</dbReference>
<keyword evidence="2" id="KW-1185">Reference proteome</keyword>
<evidence type="ECO:0008006" key="3">
    <source>
        <dbReference type="Google" id="ProtNLM"/>
    </source>
</evidence>
<sequence length="205" mass="23122">MKIFLISQESASGRLPEVAGYLSQIELPATLLTPVVVIDEREWRREKGAQLPSSRSFQLDDFLHARGSVANGEITADANVVGDKLCATEESWLFIDLGLHHLTVSKDFIRKLATFTFLFRGLQGRSLVLLMPRLYLGFMGRYVNEVFNNVPASFSADDGASRFSLFLLSTVVEKLYMSSPVVAWPISKARQLVRFFYERLIRVKA</sequence>
<proteinExistence type="predicted"/>
<dbReference type="Proteomes" id="UP000608450">
    <property type="component" value="Unassembled WGS sequence"/>
</dbReference>
<evidence type="ECO:0000313" key="1">
    <source>
        <dbReference type="EMBL" id="MBG6289423.1"/>
    </source>
</evidence>